<feature type="chain" id="PRO_5038536183" evidence="1">
    <location>
        <begin position="22"/>
        <end position="173"/>
    </location>
</feature>
<protein>
    <submittedName>
        <fullName evidence="2">Uncharacterized protein</fullName>
    </submittedName>
</protein>
<evidence type="ECO:0000256" key="1">
    <source>
        <dbReference type="SAM" id="SignalP"/>
    </source>
</evidence>
<keyword evidence="1" id="KW-0732">Signal</keyword>
<dbReference type="PROSITE" id="PS51257">
    <property type="entry name" value="PROKAR_LIPOPROTEIN"/>
    <property type="match status" value="1"/>
</dbReference>
<reference evidence="2" key="2">
    <citation type="submission" date="2021-04" db="EMBL/GenBank/DDBJ databases">
        <authorList>
            <person name="Gilroy R."/>
        </authorList>
    </citation>
    <scope>NUCLEOTIDE SEQUENCE</scope>
    <source>
        <strain evidence="2">5134</strain>
    </source>
</reference>
<name>A0A9D2CB47_9BACT</name>
<accession>A0A9D2CB47</accession>
<proteinExistence type="predicted"/>
<comment type="caution">
    <text evidence="2">The sequence shown here is derived from an EMBL/GenBank/DDBJ whole genome shotgun (WGS) entry which is preliminary data.</text>
</comment>
<dbReference type="AlphaFoldDB" id="A0A9D2CB47"/>
<reference evidence="2" key="1">
    <citation type="journal article" date="2021" name="PeerJ">
        <title>Extensive microbial diversity within the chicken gut microbiome revealed by metagenomics and culture.</title>
        <authorList>
            <person name="Gilroy R."/>
            <person name="Ravi A."/>
            <person name="Getino M."/>
            <person name="Pursley I."/>
            <person name="Horton D.L."/>
            <person name="Alikhan N.F."/>
            <person name="Baker D."/>
            <person name="Gharbi K."/>
            <person name="Hall N."/>
            <person name="Watson M."/>
            <person name="Adriaenssens E.M."/>
            <person name="Foster-Nyarko E."/>
            <person name="Jarju S."/>
            <person name="Secka A."/>
            <person name="Antonio M."/>
            <person name="Oren A."/>
            <person name="Chaudhuri R.R."/>
            <person name="La Ragione R."/>
            <person name="Hildebrand F."/>
            <person name="Pallen M.J."/>
        </authorList>
    </citation>
    <scope>NUCLEOTIDE SEQUENCE</scope>
    <source>
        <strain evidence="2">5134</strain>
    </source>
</reference>
<gene>
    <name evidence="2" type="ORF">H9828_06035</name>
</gene>
<feature type="signal peptide" evidence="1">
    <location>
        <begin position="1"/>
        <end position="21"/>
    </location>
</feature>
<dbReference type="Proteomes" id="UP000886844">
    <property type="component" value="Unassembled WGS sequence"/>
</dbReference>
<organism evidence="2 3">
    <name type="scientific">Candidatus Alistipes intestinigallinarum</name>
    <dbReference type="NCBI Taxonomy" id="2838440"/>
    <lineage>
        <taxon>Bacteria</taxon>
        <taxon>Pseudomonadati</taxon>
        <taxon>Bacteroidota</taxon>
        <taxon>Bacteroidia</taxon>
        <taxon>Bacteroidales</taxon>
        <taxon>Rikenellaceae</taxon>
        <taxon>Alistipes</taxon>
    </lineage>
</organism>
<sequence>MKKLLLLSFAAFALAACNDEADEGIQYATSNPEIVDGVYSGQTMHFYGTATVTNTKDNSTYSDPEAWFEIHGDKGLVIYMHQTRFAPDMPGQEMRIYRMPYTGGEGASLTFSAESFIPQAKLPNETGGYDYRDFTQFMLTEIEGTIDGTLFRMAFTCMGIYRMEYEGRLLVKK</sequence>
<evidence type="ECO:0000313" key="3">
    <source>
        <dbReference type="Proteomes" id="UP000886844"/>
    </source>
</evidence>
<evidence type="ECO:0000313" key="2">
    <source>
        <dbReference type="EMBL" id="HIY68956.1"/>
    </source>
</evidence>
<dbReference type="EMBL" id="DXDA01000050">
    <property type="protein sequence ID" value="HIY68956.1"/>
    <property type="molecule type" value="Genomic_DNA"/>
</dbReference>